<evidence type="ECO:0000313" key="2">
    <source>
        <dbReference type="Proteomes" id="UP001327027"/>
    </source>
</evidence>
<dbReference type="Proteomes" id="UP001327027">
    <property type="component" value="Unassembled WGS sequence"/>
</dbReference>
<gene>
    <name evidence="1" type="ORF">U6A24_02180</name>
</gene>
<keyword evidence="2" id="KW-1185">Reference proteome</keyword>
<protein>
    <submittedName>
        <fullName evidence="1">Uncharacterized protein</fullName>
    </submittedName>
</protein>
<organism evidence="1 2">
    <name type="scientific">Aquimarina gracilis</name>
    <dbReference type="NCBI Taxonomy" id="874422"/>
    <lineage>
        <taxon>Bacteria</taxon>
        <taxon>Pseudomonadati</taxon>
        <taxon>Bacteroidota</taxon>
        <taxon>Flavobacteriia</taxon>
        <taxon>Flavobacteriales</taxon>
        <taxon>Flavobacteriaceae</taxon>
        <taxon>Aquimarina</taxon>
    </lineage>
</organism>
<comment type="caution">
    <text evidence="1">The sequence shown here is derived from an EMBL/GenBank/DDBJ whole genome shotgun (WGS) entry which is preliminary data.</text>
</comment>
<dbReference type="EMBL" id="JAYKLX010000001">
    <property type="protein sequence ID" value="MEB3344246.1"/>
    <property type="molecule type" value="Genomic_DNA"/>
</dbReference>
<accession>A0ABU5ZQ94</accession>
<evidence type="ECO:0000313" key="1">
    <source>
        <dbReference type="EMBL" id="MEB3344246.1"/>
    </source>
</evidence>
<dbReference type="RefSeq" id="WP_324178296.1">
    <property type="nucleotide sequence ID" value="NZ_BAABAW010000016.1"/>
</dbReference>
<sequence>MMPQFTAAQSLPTLIVWRSGDFAEEGELVYIGSLSFMASRSCSSPGSMTVCVYFENYPFLKLFHCSMTNTWFIGYM</sequence>
<reference evidence="1 2" key="1">
    <citation type="journal article" date="2013" name="Int. J. Syst. Evol. Microbiol.">
        <title>Aquimarina gracilis sp. nov., isolated from the gut microflora of a mussel, Mytilus coruscus, and emended description of Aquimarina spongiae.</title>
        <authorList>
            <person name="Park S.C."/>
            <person name="Choe H.N."/>
            <person name="Baik K.S."/>
            <person name="Seong C.N."/>
        </authorList>
    </citation>
    <scope>NUCLEOTIDE SEQUENCE [LARGE SCALE GENOMIC DNA]</scope>
    <source>
        <strain evidence="1 2">PSC32</strain>
    </source>
</reference>
<name>A0ABU5ZQ94_9FLAO</name>
<proteinExistence type="predicted"/>